<sequence length="32" mass="3398">MERMPGGEPETDPGTRAGIPRQNRSAGMITLA</sequence>
<feature type="region of interest" description="Disordered" evidence="1">
    <location>
        <begin position="1"/>
        <end position="32"/>
    </location>
</feature>
<dbReference type="AlphaFoldDB" id="A0A7K0CXC9"/>
<reference evidence="2 3" key="1">
    <citation type="submission" date="2019-10" db="EMBL/GenBank/DDBJ databases">
        <title>Nocardia macrotermitis sp. nov. and Nocardia aurantia sp. nov., isolated from the gut of fungus growing-termite Macrotermes natalensis.</title>
        <authorList>
            <person name="Benndorf R."/>
            <person name="Schwitalla J."/>
            <person name="Martin K."/>
            <person name="De Beer W."/>
            <person name="Kaster A.-K."/>
            <person name="Vollmers J."/>
            <person name="Poulsen M."/>
            <person name="Beemelmanns C."/>
        </authorList>
    </citation>
    <scope>NUCLEOTIDE SEQUENCE [LARGE SCALE GENOMIC DNA]</scope>
    <source>
        <strain evidence="2 3">RB20</strain>
    </source>
</reference>
<gene>
    <name evidence="2" type="ORF">NRB20_06460</name>
</gene>
<name>A0A7K0CXC9_9NOCA</name>
<evidence type="ECO:0000313" key="2">
    <source>
        <dbReference type="EMBL" id="MQY17582.1"/>
    </source>
</evidence>
<organism evidence="2 3">
    <name type="scientific">Nocardia macrotermitis</name>
    <dbReference type="NCBI Taxonomy" id="2585198"/>
    <lineage>
        <taxon>Bacteria</taxon>
        <taxon>Bacillati</taxon>
        <taxon>Actinomycetota</taxon>
        <taxon>Actinomycetes</taxon>
        <taxon>Mycobacteriales</taxon>
        <taxon>Nocardiaceae</taxon>
        <taxon>Nocardia</taxon>
    </lineage>
</organism>
<accession>A0A7K0CXC9</accession>
<keyword evidence="3" id="KW-1185">Reference proteome</keyword>
<proteinExistence type="predicted"/>
<dbReference type="EMBL" id="WEGK01000001">
    <property type="protein sequence ID" value="MQY17582.1"/>
    <property type="molecule type" value="Genomic_DNA"/>
</dbReference>
<evidence type="ECO:0000256" key="1">
    <source>
        <dbReference type="SAM" id="MobiDB-lite"/>
    </source>
</evidence>
<comment type="caution">
    <text evidence="2">The sequence shown here is derived from an EMBL/GenBank/DDBJ whole genome shotgun (WGS) entry which is preliminary data.</text>
</comment>
<protein>
    <submittedName>
        <fullName evidence="2">Uncharacterized protein</fullName>
    </submittedName>
</protein>
<evidence type="ECO:0000313" key="3">
    <source>
        <dbReference type="Proteomes" id="UP000438448"/>
    </source>
</evidence>
<dbReference type="Proteomes" id="UP000438448">
    <property type="component" value="Unassembled WGS sequence"/>
</dbReference>